<dbReference type="GO" id="GO:0016301">
    <property type="term" value="F:kinase activity"/>
    <property type="evidence" value="ECO:0007669"/>
    <property type="project" value="UniProtKB-KW"/>
</dbReference>
<dbReference type="Gene3D" id="3.40.1190.20">
    <property type="match status" value="1"/>
</dbReference>
<evidence type="ECO:0000256" key="3">
    <source>
        <dbReference type="SAM" id="MobiDB-lite"/>
    </source>
</evidence>
<gene>
    <name evidence="5" type="ORF">NFC73_08915</name>
</gene>
<evidence type="ECO:0000313" key="6">
    <source>
        <dbReference type="Proteomes" id="UP001524318"/>
    </source>
</evidence>
<comment type="caution">
    <text evidence="5">The sequence shown here is derived from an EMBL/GenBank/DDBJ whole genome shotgun (WGS) entry which is preliminary data.</text>
</comment>
<keyword evidence="6" id="KW-1185">Reference proteome</keyword>
<protein>
    <submittedName>
        <fullName evidence="5">PfkB family carbohydrate kinase</fullName>
    </submittedName>
</protein>
<dbReference type="Pfam" id="PF00294">
    <property type="entry name" value="PfkB"/>
    <property type="match status" value="1"/>
</dbReference>
<dbReference type="PANTHER" id="PTHR10584:SF166">
    <property type="entry name" value="RIBOKINASE"/>
    <property type="match status" value="1"/>
</dbReference>
<keyword evidence="2 5" id="KW-0418">Kinase</keyword>
<evidence type="ECO:0000259" key="4">
    <source>
        <dbReference type="Pfam" id="PF00294"/>
    </source>
</evidence>
<dbReference type="InterPro" id="IPR029056">
    <property type="entry name" value="Ribokinase-like"/>
</dbReference>
<evidence type="ECO:0000256" key="2">
    <source>
        <dbReference type="ARBA" id="ARBA00022777"/>
    </source>
</evidence>
<organism evidence="5 6">
    <name type="scientific">Pseudarthrobacter humi</name>
    <dbReference type="NCBI Taxonomy" id="2952523"/>
    <lineage>
        <taxon>Bacteria</taxon>
        <taxon>Bacillati</taxon>
        <taxon>Actinomycetota</taxon>
        <taxon>Actinomycetes</taxon>
        <taxon>Micrococcales</taxon>
        <taxon>Micrococcaceae</taxon>
        <taxon>Pseudarthrobacter</taxon>
    </lineage>
</organism>
<evidence type="ECO:0000256" key="1">
    <source>
        <dbReference type="ARBA" id="ARBA00022679"/>
    </source>
</evidence>
<dbReference type="EMBL" id="JANCLV010000004">
    <property type="protein sequence ID" value="MCP8999850.1"/>
    <property type="molecule type" value="Genomic_DNA"/>
</dbReference>
<dbReference type="Proteomes" id="UP001524318">
    <property type="component" value="Unassembled WGS sequence"/>
</dbReference>
<feature type="region of interest" description="Disordered" evidence="3">
    <location>
        <begin position="266"/>
        <end position="288"/>
    </location>
</feature>
<reference evidence="5 6" key="1">
    <citation type="submission" date="2022-06" db="EMBL/GenBank/DDBJ databases">
        <title>Pseudarthrobacter sp. strain RMG13 Genome sequencing and assembly.</title>
        <authorList>
            <person name="Kim I."/>
        </authorList>
    </citation>
    <scope>NUCLEOTIDE SEQUENCE [LARGE SCALE GENOMIC DNA]</scope>
    <source>
        <strain evidence="5 6">RMG13</strain>
    </source>
</reference>
<dbReference type="RefSeq" id="WP_254749437.1">
    <property type="nucleotide sequence ID" value="NZ_JANCLV010000004.1"/>
</dbReference>
<name>A0ABT1LN39_9MICC</name>
<evidence type="ECO:0000313" key="5">
    <source>
        <dbReference type="EMBL" id="MCP8999850.1"/>
    </source>
</evidence>
<proteinExistence type="predicted"/>
<sequence>MKLLAVGDNVVDRYPSLARLYPGGNAVNVAVFAARLGASSGYLGQIGSDLAGDHMLRSLVAENVDVTATWRVQEPNAYADVELQGEDRVFLGSNRSGALFDLTREHAQVARQYDVVHAGYASSVLPHVPELAELSRVSFDFGSRYDFEQTLGFASHLFLAAYSASHLSNSEARQLVIAARAAGAQYALATRGGHGAYLSTPTGAVIFQAADRIAAVDTLGAGDAFIATVLVGLISGRSPQDALASAASHAAQVCLDHGAFGHPAPYDPASSPAEYTNLPSHAQKAINT</sequence>
<accession>A0ABT1LN39</accession>
<keyword evidence="1" id="KW-0808">Transferase</keyword>
<feature type="compositionally biased region" description="Polar residues" evidence="3">
    <location>
        <begin position="273"/>
        <end position="288"/>
    </location>
</feature>
<dbReference type="InterPro" id="IPR011611">
    <property type="entry name" value="PfkB_dom"/>
</dbReference>
<feature type="domain" description="Carbohydrate kinase PfkB" evidence="4">
    <location>
        <begin position="19"/>
        <end position="259"/>
    </location>
</feature>
<dbReference type="PANTHER" id="PTHR10584">
    <property type="entry name" value="SUGAR KINASE"/>
    <property type="match status" value="1"/>
</dbReference>
<dbReference type="SUPFAM" id="SSF53613">
    <property type="entry name" value="Ribokinase-like"/>
    <property type="match status" value="1"/>
</dbReference>